<sequence>MPPCLLSRHGWFWPVCASTPAVVPDGEKVEHSLVERAPGSNSIGRLRMRRNSGRDVMETLCLLSSSEGLNIILRMSLTVPENCRFDEMQQEL</sequence>
<evidence type="ECO:0000313" key="1">
    <source>
        <dbReference type="EMBL" id="RRT72217.1"/>
    </source>
</evidence>
<dbReference type="AlphaFoldDB" id="A0A427A7I9"/>
<evidence type="ECO:0000313" key="2">
    <source>
        <dbReference type="Proteomes" id="UP000287651"/>
    </source>
</evidence>
<gene>
    <name evidence="1" type="ORF">B296_00017286</name>
</gene>
<proteinExistence type="predicted"/>
<dbReference type="Proteomes" id="UP000287651">
    <property type="component" value="Unassembled WGS sequence"/>
</dbReference>
<reference evidence="1 2" key="1">
    <citation type="journal article" date="2014" name="Agronomy (Basel)">
        <title>A Draft Genome Sequence for Ensete ventricosum, the Drought-Tolerant Tree Against Hunger.</title>
        <authorList>
            <person name="Harrison J."/>
            <person name="Moore K.A."/>
            <person name="Paszkiewicz K."/>
            <person name="Jones T."/>
            <person name="Grant M."/>
            <person name="Ambacheew D."/>
            <person name="Muzemil S."/>
            <person name="Studholme D.J."/>
        </authorList>
    </citation>
    <scope>NUCLEOTIDE SEQUENCE [LARGE SCALE GENOMIC DNA]</scope>
</reference>
<protein>
    <submittedName>
        <fullName evidence="1">Uncharacterized protein</fullName>
    </submittedName>
</protein>
<accession>A0A427A7I9</accession>
<name>A0A427A7I9_ENSVE</name>
<dbReference type="EMBL" id="AMZH03003472">
    <property type="protein sequence ID" value="RRT72217.1"/>
    <property type="molecule type" value="Genomic_DNA"/>
</dbReference>
<organism evidence="1 2">
    <name type="scientific">Ensete ventricosum</name>
    <name type="common">Abyssinian banana</name>
    <name type="synonym">Musa ensete</name>
    <dbReference type="NCBI Taxonomy" id="4639"/>
    <lineage>
        <taxon>Eukaryota</taxon>
        <taxon>Viridiplantae</taxon>
        <taxon>Streptophyta</taxon>
        <taxon>Embryophyta</taxon>
        <taxon>Tracheophyta</taxon>
        <taxon>Spermatophyta</taxon>
        <taxon>Magnoliopsida</taxon>
        <taxon>Liliopsida</taxon>
        <taxon>Zingiberales</taxon>
        <taxon>Musaceae</taxon>
        <taxon>Ensete</taxon>
    </lineage>
</organism>
<comment type="caution">
    <text evidence="1">The sequence shown here is derived from an EMBL/GenBank/DDBJ whole genome shotgun (WGS) entry which is preliminary data.</text>
</comment>